<feature type="transmembrane region" description="Helical" evidence="5">
    <location>
        <begin position="20"/>
        <end position="36"/>
    </location>
</feature>
<dbReference type="PANTHER" id="PTHR43229:SF6">
    <property type="entry name" value="ABC-TYPE MULTIDRUG TRANSPORT SYSTEM, PERMEASE COMPONENT"/>
    <property type="match status" value="1"/>
</dbReference>
<keyword evidence="2 5" id="KW-0812">Transmembrane</keyword>
<dbReference type="InterPro" id="IPR000412">
    <property type="entry name" value="ABC_2_transport"/>
</dbReference>
<dbReference type="PANTHER" id="PTHR43229">
    <property type="entry name" value="NODULATION PROTEIN J"/>
    <property type="match status" value="1"/>
</dbReference>
<dbReference type="Proteomes" id="UP001596250">
    <property type="component" value="Unassembled WGS sequence"/>
</dbReference>
<dbReference type="InterPro" id="IPR051784">
    <property type="entry name" value="Nod_factor_ABC_transporter"/>
</dbReference>
<gene>
    <name evidence="7" type="ORF">ACFPXP_05730</name>
</gene>
<dbReference type="EMBL" id="JBHSQV010000034">
    <property type="protein sequence ID" value="MFC5985930.1"/>
    <property type="molecule type" value="Genomic_DNA"/>
</dbReference>
<accession>A0ABW1ILM0</accession>
<evidence type="ECO:0000313" key="8">
    <source>
        <dbReference type="Proteomes" id="UP001596250"/>
    </source>
</evidence>
<evidence type="ECO:0000256" key="2">
    <source>
        <dbReference type="ARBA" id="ARBA00022692"/>
    </source>
</evidence>
<evidence type="ECO:0000256" key="1">
    <source>
        <dbReference type="ARBA" id="ARBA00004141"/>
    </source>
</evidence>
<feature type="transmembrane region" description="Helical" evidence="5">
    <location>
        <begin position="132"/>
        <end position="156"/>
    </location>
</feature>
<comment type="caution">
    <text evidence="7">The sequence shown here is derived from an EMBL/GenBank/DDBJ whole genome shotgun (WGS) entry which is preliminary data.</text>
</comment>
<reference evidence="8" key="1">
    <citation type="journal article" date="2019" name="Int. J. Syst. Evol. Microbiol.">
        <title>The Global Catalogue of Microorganisms (GCM) 10K type strain sequencing project: providing services to taxonomists for standard genome sequencing and annotation.</title>
        <authorList>
            <consortium name="The Broad Institute Genomics Platform"/>
            <consortium name="The Broad Institute Genome Sequencing Center for Infectious Disease"/>
            <person name="Wu L."/>
            <person name="Ma J."/>
        </authorList>
    </citation>
    <scope>NUCLEOTIDE SEQUENCE [LARGE SCALE GENOMIC DNA]</scope>
    <source>
        <strain evidence="8">CCM 8749</strain>
    </source>
</reference>
<evidence type="ECO:0000256" key="3">
    <source>
        <dbReference type="ARBA" id="ARBA00022989"/>
    </source>
</evidence>
<feature type="transmembrane region" description="Helical" evidence="5">
    <location>
        <begin position="56"/>
        <end position="75"/>
    </location>
</feature>
<feature type="transmembrane region" description="Helical" evidence="5">
    <location>
        <begin position="168"/>
        <end position="186"/>
    </location>
</feature>
<keyword evidence="3 5" id="KW-1133">Transmembrane helix</keyword>
<organism evidence="7 8">
    <name type="scientific">Marinicrinis lubricantis</name>
    <dbReference type="NCBI Taxonomy" id="2086470"/>
    <lineage>
        <taxon>Bacteria</taxon>
        <taxon>Bacillati</taxon>
        <taxon>Bacillota</taxon>
        <taxon>Bacilli</taxon>
        <taxon>Bacillales</taxon>
        <taxon>Paenibacillaceae</taxon>
    </lineage>
</organism>
<evidence type="ECO:0000256" key="5">
    <source>
        <dbReference type="SAM" id="Phobius"/>
    </source>
</evidence>
<name>A0ABW1ILM0_9BACL</name>
<feature type="transmembrane region" description="Helical" evidence="5">
    <location>
        <begin position="96"/>
        <end position="126"/>
    </location>
</feature>
<feature type="domain" description="ABC-2 type transporter transmembrane" evidence="6">
    <location>
        <begin position="53"/>
        <end position="238"/>
    </location>
</feature>
<keyword evidence="4 5" id="KW-0472">Membrane</keyword>
<dbReference type="PIRSF" id="PIRSF006648">
    <property type="entry name" value="DrrB"/>
    <property type="match status" value="1"/>
</dbReference>
<dbReference type="RefSeq" id="WP_379893225.1">
    <property type="nucleotide sequence ID" value="NZ_CBCSCT010000019.1"/>
</dbReference>
<evidence type="ECO:0000259" key="6">
    <source>
        <dbReference type="Pfam" id="PF12698"/>
    </source>
</evidence>
<proteinExistence type="predicted"/>
<evidence type="ECO:0000256" key="4">
    <source>
        <dbReference type="ARBA" id="ARBA00023136"/>
    </source>
</evidence>
<protein>
    <submittedName>
        <fullName evidence="7">ABC transporter permease</fullName>
    </submittedName>
</protein>
<dbReference type="InterPro" id="IPR013525">
    <property type="entry name" value="ABC2_TM"/>
</dbReference>
<comment type="subcellular location">
    <subcellularLocation>
        <location evidence="1">Membrane</location>
        <topology evidence="1">Multi-pass membrane protein</topology>
    </subcellularLocation>
</comment>
<sequence>MNMLWMQSVMDVRRILRNKYYVISSLTMPILFYVIFTRLVQGGSEGMDAGEWQARYLMSMTTFSIMGTAILQLGIRNVEERSKGWALFMRITPLPASIYFLSKMIAQSVIHLLSIVVIFIAGMLINDIQLSWATWLFSGCWIFLAAFPFLALGTLLGTMKRVDTAAGVGNLFYFALAITGGMWMPIEMFPDIMQAIGKWLPSYSFGSGAWDLVSGEAPKWRDAAILIGYMVLFMVLSSYIRKKQEAV</sequence>
<feature type="transmembrane region" description="Helical" evidence="5">
    <location>
        <begin position="223"/>
        <end position="240"/>
    </location>
</feature>
<dbReference type="Pfam" id="PF12698">
    <property type="entry name" value="ABC2_membrane_3"/>
    <property type="match status" value="1"/>
</dbReference>
<evidence type="ECO:0000313" key="7">
    <source>
        <dbReference type="EMBL" id="MFC5985930.1"/>
    </source>
</evidence>
<keyword evidence="8" id="KW-1185">Reference proteome</keyword>